<dbReference type="AlphaFoldDB" id="A0A6P1VT22"/>
<accession>A0A6P1VT22</accession>
<dbReference type="PANTHER" id="PTHR34139">
    <property type="entry name" value="UPF0331 PROTEIN MJ0127"/>
    <property type="match status" value="1"/>
</dbReference>
<keyword evidence="5" id="KW-0378">Hydrolase</keyword>
<evidence type="ECO:0000256" key="5">
    <source>
        <dbReference type="ARBA" id="ARBA00022801"/>
    </source>
</evidence>
<name>A0A6P1VT22_9BACT</name>
<evidence type="ECO:0000256" key="3">
    <source>
        <dbReference type="ARBA" id="ARBA00022722"/>
    </source>
</evidence>
<dbReference type="GO" id="GO:0000166">
    <property type="term" value="F:nucleotide binding"/>
    <property type="evidence" value="ECO:0007669"/>
    <property type="project" value="UniProtKB-KW"/>
</dbReference>
<dbReference type="GO" id="GO:0004540">
    <property type="term" value="F:RNA nuclease activity"/>
    <property type="evidence" value="ECO:0007669"/>
    <property type="project" value="InterPro"/>
</dbReference>
<keyword evidence="2" id="KW-1277">Toxin-antitoxin system</keyword>
<dbReference type="Proteomes" id="UP000464577">
    <property type="component" value="Chromosome"/>
</dbReference>
<dbReference type="InterPro" id="IPR008201">
    <property type="entry name" value="HepT-like"/>
</dbReference>
<gene>
    <name evidence="6" type="ORF">GJR95_11390</name>
</gene>
<evidence type="ECO:0000256" key="4">
    <source>
        <dbReference type="ARBA" id="ARBA00022741"/>
    </source>
</evidence>
<evidence type="ECO:0000256" key="2">
    <source>
        <dbReference type="ARBA" id="ARBA00022649"/>
    </source>
</evidence>
<reference evidence="6 7" key="1">
    <citation type="submission" date="2019-11" db="EMBL/GenBank/DDBJ databases">
        <title>Spirosoma endbachense sp. nov., isolated from a natural salt meadow.</title>
        <authorList>
            <person name="Rojas J."/>
            <person name="Ambika Manirajan B."/>
            <person name="Ratering S."/>
            <person name="Suarez C."/>
            <person name="Geissler-Plaum R."/>
            <person name="Schnell S."/>
        </authorList>
    </citation>
    <scope>NUCLEOTIDE SEQUENCE [LARGE SCALE GENOMIC DNA]</scope>
    <source>
        <strain evidence="6 7">I-24</strain>
    </source>
</reference>
<dbReference type="InterPro" id="IPR051813">
    <property type="entry name" value="HepT_RNase_toxin"/>
</dbReference>
<sequence>MVLHSDLFRRHYLYHPFLSKAFIRSFEVIGDACKNIPDEVRYNHLEFDWKGFAGMLDKLIHHYWGVDYELLWDAIQQEIRLNKVWIDIIIEQEINKL</sequence>
<dbReference type="PANTHER" id="PTHR34139:SF1">
    <property type="entry name" value="RNASE MJ1380-RELATED"/>
    <property type="match status" value="1"/>
</dbReference>
<dbReference type="EMBL" id="CP045997">
    <property type="protein sequence ID" value="QHV95568.1"/>
    <property type="molecule type" value="Genomic_DNA"/>
</dbReference>
<dbReference type="Pfam" id="PF01934">
    <property type="entry name" value="HepT-like"/>
    <property type="match status" value="1"/>
</dbReference>
<keyword evidence="3" id="KW-0540">Nuclease</keyword>
<keyword evidence="4" id="KW-0547">Nucleotide-binding</keyword>
<protein>
    <submittedName>
        <fullName evidence="6">DUF86 domain-containing protein</fullName>
    </submittedName>
</protein>
<dbReference type="KEGG" id="senf:GJR95_11390"/>
<dbReference type="GO" id="GO:0110001">
    <property type="term" value="C:toxin-antitoxin complex"/>
    <property type="evidence" value="ECO:0007669"/>
    <property type="project" value="InterPro"/>
</dbReference>
<keyword evidence="7" id="KW-1185">Reference proteome</keyword>
<proteinExistence type="predicted"/>
<evidence type="ECO:0000313" key="7">
    <source>
        <dbReference type="Proteomes" id="UP000464577"/>
    </source>
</evidence>
<dbReference type="GO" id="GO:0016787">
    <property type="term" value="F:hydrolase activity"/>
    <property type="evidence" value="ECO:0007669"/>
    <property type="project" value="UniProtKB-KW"/>
</dbReference>
<organism evidence="6 7">
    <name type="scientific">Spirosoma endbachense</name>
    <dbReference type="NCBI Taxonomy" id="2666025"/>
    <lineage>
        <taxon>Bacteria</taxon>
        <taxon>Pseudomonadati</taxon>
        <taxon>Bacteroidota</taxon>
        <taxon>Cytophagia</taxon>
        <taxon>Cytophagales</taxon>
        <taxon>Cytophagaceae</taxon>
        <taxon>Spirosoma</taxon>
    </lineage>
</organism>
<keyword evidence="1" id="KW-0597">Phosphoprotein</keyword>
<evidence type="ECO:0000313" key="6">
    <source>
        <dbReference type="EMBL" id="QHV95568.1"/>
    </source>
</evidence>
<evidence type="ECO:0000256" key="1">
    <source>
        <dbReference type="ARBA" id="ARBA00022553"/>
    </source>
</evidence>